<accession>A0A0C3FJD4</accession>
<organism evidence="4 5">
    <name type="scientific">Piloderma croceum (strain F 1598)</name>
    <dbReference type="NCBI Taxonomy" id="765440"/>
    <lineage>
        <taxon>Eukaryota</taxon>
        <taxon>Fungi</taxon>
        <taxon>Dikarya</taxon>
        <taxon>Basidiomycota</taxon>
        <taxon>Agaricomycotina</taxon>
        <taxon>Agaricomycetes</taxon>
        <taxon>Agaricomycetidae</taxon>
        <taxon>Atheliales</taxon>
        <taxon>Atheliaceae</taxon>
        <taxon>Piloderma</taxon>
    </lineage>
</organism>
<reference evidence="5" key="2">
    <citation type="submission" date="2015-01" db="EMBL/GenBank/DDBJ databases">
        <title>Evolutionary Origins and Diversification of the Mycorrhizal Mutualists.</title>
        <authorList>
            <consortium name="DOE Joint Genome Institute"/>
            <consortium name="Mycorrhizal Genomics Consortium"/>
            <person name="Kohler A."/>
            <person name="Kuo A."/>
            <person name="Nagy L.G."/>
            <person name="Floudas D."/>
            <person name="Copeland A."/>
            <person name="Barry K.W."/>
            <person name="Cichocki N."/>
            <person name="Veneault-Fourrey C."/>
            <person name="LaButti K."/>
            <person name="Lindquist E.A."/>
            <person name="Lipzen A."/>
            <person name="Lundell T."/>
            <person name="Morin E."/>
            <person name="Murat C."/>
            <person name="Riley R."/>
            <person name="Ohm R."/>
            <person name="Sun H."/>
            <person name="Tunlid A."/>
            <person name="Henrissat B."/>
            <person name="Grigoriev I.V."/>
            <person name="Hibbett D.S."/>
            <person name="Martin F."/>
        </authorList>
    </citation>
    <scope>NUCLEOTIDE SEQUENCE [LARGE SCALE GENOMIC DNA]</scope>
    <source>
        <strain evidence="5">F 1598</strain>
    </source>
</reference>
<dbReference type="SUPFAM" id="SSF52821">
    <property type="entry name" value="Rhodanese/Cell cycle control phosphatase"/>
    <property type="match status" value="2"/>
</dbReference>
<dbReference type="HOGENOM" id="CLU_031618_3_0_1"/>
<feature type="domain" description="Rhodanese" evidence="3">
    <location>
        <begin position="67"/>
        <end position="198"/>
    </location>
</feature>
<evidence type="ECO:0000256" key="1">
    <source>
        <dbReference type="ARBA" id="ARBA00022679"/>
    </source>
</evidence>
<evidence type="ECO:0000313" key="4">
    <source>
        <dbReference type="EMBL" id="KIM84560.1"/>
    </source>
</evidence>
<evidence type="ECO:0000313" key="5">
    <source>
        <dbReference type="Proteomes" id="UP000054166"/>
    </source>
</evidence>
<dbReference type="InterPro" id="IPR045078">
    <property type="entry name" value="TST/MPST-like"/>
</dbReference>
<dbReference type="SMART" id="SM00450">
    <property type="entry name" value="RHOD"/>
    <property type="match status" value="1"/>
</dbReference>
<dbReference type="Gene3D" id="3.40.250.10">
    <property type="entry name" value="Rhodanese-like domain"/>
    <property type="match status" value="2"/>
</dbReference>
<dbReference type="AlphaFoldDB" id="A0A0C3FJD4"/>
<dbReference type="PROSITE" id="PS50206">
    <property type="entry name" value="RHODANESE_3"/>
    <property type="match status" value="2"/>
</dbReference>
<keyword evidence="1" id="KW-0808">Transferase</keyword>
<dbReference type="FunCoup" id="A0A0C3FJD4">
    <property type="interactions" value="324"/>
</dbReference>
<dbReference type="Pfam" id="PF00581">
    <property type="entry name" value="Rhodanese"/>
    <property type="match status" value="1"/>
</dbReference>
<evidence type="ECO:0000256" key="2">
    <source>
        <dbReference type="ARBA" id="ARBA00022737"/>
    </source>
</evidence>
<dbReference type="InParanoid" id="A0A0C3FJD4"/>
<dbReference type="GO" id="GO:0004792">
    <property type="term" value="F:thiosulfate-cyanide sulfurtransferase activity"/>
    <property type="evidence" value="ECO:0007669"/>
    <property type="project" value="TreeGrafter"/>
</dbReference>
<feature type="domain" description="Rhodanese" evidence="3">
    <location>
        <begin position="1"/>
        <end position="29"/>
    </location>
</feature>
<dbReference type="OrthoDB" id="270167at2759"/>
<name>A0A0C3FJD4_PILCF</name>
<keyword evidence="5" id="KW-1185">Reference proteome</keyword>
<dbReference type="PANTHER" id="PTHR11364:SF27">
    <property type="entry name" value="SULFURTRANSFERASE"/>
    <property type="match status" value="1"/>
</dbReference>
<keyword evidence="2" id="KW-0677">Repeat</keyword>
<reference evidence="4 5" key="1">
    <citation type="submission" date="2014-04" db="EMBL/GenBank/DDBJ databases">
        <authorList>
            <consortium name="DOE Joint Genome Institute"/>
            <person name="Kuo A."/>
            <person name="Tarkka M."/>
            <person name="Buscot F."/>
            <person name="Kohler A."/>
            <person name="Nagy L.G."/>
            <person name="Floudas D."/>
            <person name="Copeland A."/>
            <person name="Barry K.W."/>
            <person name="Cichocki N."/>
            <person name="Veneault-Fourrey C."/>
            <person name="LaButti K."/>
            <person name="Lindquist E.A."/>
            <person name="Lipzen A."/>
            <person name="Lundell T."/>
            <person name="Morin E."/>
            <person name="Murat C."/>
            <person name="Sun H."/>
            <person name="Tunlid A."/>
            <person name="Henrissat B."/>
            <person name="Grigoriev I.V."/>
            <person name="Hibbett D.S."/>
            <person name="Martin F."/>
            <person name="Nordberg H.P."/>
            <person name="Cantor M.N."/>
            <person name="Hua S.X."/>
        </authorList>
    </citation>
    <scope>NUCLEOTIDE SEQUENCE [LARGE SCALE GENOMIC DNA]</scope>
    <source>
        <strain evidence="4 5">F 1598</strain>
    </source>
</reference>
<evidence type="ECO:0000259" key="3">
    <source>
        <dbReference type="PROSITE" id="PS50206"/>
    </source>
</evidence>
<gene>
    <name evidence="4" type="ORF">PILCRDRAFT_818134</name>
</gene>
<dbReference type="InterPro" id="IPR001763">
    <property type="entry name" value="Rhodanese-like_dom"/>
</dbReference>
<dbReference type="Proteomes" id="UP000054166">
    <property type="component" value="Unassembled WGS sequence"/>
</dbReference>
<dbReference type="InterPro" id="IPR036873">
    <property type="entry name" value="Rhodanese-like_dom_sf"/>
</dbReference>
<dbReference type="EMBL" id="KN832987">
    <property type="protein sequence ID" value="KIM84560.1"/>
    <property type="molecule type" value="Genomic_DNA"/>
</dbReference>
<dbReference type="PANTHER" id="PTHR11364">
    <property type="entry name" value="THIOSULFATE SULFERTANSFERASE"/>
    <property type="match status" value="1"/>
</dbReference>
<dbReference type="STRING" id="765440.A0A0C3FJD4"/>
<sequence>MFRVFGHHKCSILDGGLPRWEAEGFPVEIQPPVEAKKSQYPTPKFDKDTVRSYQQIVTNSCLNPSENSSAEIVVDARSLGRYLGTEPEPRPGLSSGHIPHSLSIPFTSFLQTHSFPHSSTKYTTYRTTAEIGQALVDAVGAIHLEQILKGERSIITSCGSGMTAGVLWLGLKLLGVRQVGLYDESWTGYAARKSSIIEKSP</sequence>
<dbReference type="GO" id="GO:0005739">
    <property type="term" value="C:mitochondrion"/>
    <property type="evidence" value="ECO:0007669"/>
    <property type="project" value="TreeGrafter"/>
</dbReference>
<protein>
    <recommendedName>
        <fullName evidence="3">Rhodanese domain-containing protein</fullName>
    </recommendedName>
</protein>
<dbReference type="CDD" id="cd01449">
    <property type="entry name" value="TST_Repeat_2"/>
    <property type="match status" value="1"/>
</dbReference>
<proteinExistence type="predicted"/>